<organism evidence="1">
    <name type="scientific">marine metagenome</name>
    <dbReference type="NCBI Taxonomy" id="408172"/>
    <lineage>
        <taxon>unclassified sequences</taxon>
        <taxon>metagenomes</taxon>
        <taxon>ecological metagenomes</taxon>
    </lineage>
</organism>
<dbReference type="InterPro" id="IPR011004">
    <property type="entry name" value="Trimer_LpxA-like_sf"/>
</dbReference>
<feature type="non-terminal residue" evidence="1">
    <location>
        <position position="166"/>
    </location>
</feature>
<protein>
    <recommendedName>
        <fullName evidence="2">Acetyltransferase</fullName>
    </recommendedName>
</protein>
<dbReference type="Gene3D" id="2.160.10.10">
    <property type="entry name" value="Hexapeptide repeat proteins"/>
    <property type="match status" value="1"/>
</dbReference>
<evidence type="ECO:0008006" key="2">
    <source>
        <dbReference type="Google" id="ProtNLM"/>
    </source>
</evidence>
<dbReference type="Pfam" id="PF14602">
    <property type="entry name" value="Hexapep_2"/>
    <property type="match status" value="1"/>
</dbReference>
<dbReference type="SUPFAM" id="SSF51161">
    <property type="entry name" value="Trimeric LpxA-like enzymes"/>
    <property type="match status" value="1"/>
</dbReference>
<accession>A0A382U6I0</accession>
<sequence>MSTSSLKTQQAVTRDASGLRRYQDVMVGSRSIATTLYFEWCSWLAPIPGAFGLMMRKIFWPKLFNWCGAGVMFGANMVLRHPGKIRIGDNVVLSEGVLLDARNSTEATAIRIGDDVILANNTMISCKEGTVEIGNRTGIGAYTVIQSAQHCPVSIGEDAVLGPRCY</sequence>
<dbReference type="AlphaFoldDB" id="A0A382U6I0"/>
<reference evidence="1" key="1">
    <citation type="submission" date="2018-05" db="EMBL/GenBank/DDBJ databases">
        <authorList>
            <person name="Lanie J.A."/>
            <person name="Ng W.-L."/>
            <person name="Kazmierczak K.M."/>
            <person name="Andrzejewski T.M."/>
            <person name="Davidsen T.M."/>
            <person name="Wayne K.J."/>
            <person name="Tettelin H."/>
            <person name="Glass J.I."/>
            <person name="Rusch D."/>
            <person name="Podicherti R."/>
            <person name="Tsui H.-C.T."/>
            <person name="Winkler M.E."/>
        </authorList>
    </citation>
    <scope>NUCLEOTIDE SEQUENCE</scope>
</reference>
<name>A0A382U6I0_9ZZZZ</name>
<proteinExistence type="predicted"/>
<evidence type="ECO:0000313" key="1">
    <source>
        <dbReference type="EMBL" id="SVD29843.1"/>
    </source>
</evidence>
<dbReference type="InterPro" id="IPR001451">
    <property type="entry name" value="Hexapep"/>
</dbReference>
<dbReference type="EMBL" id="UINC01141855">
    <property type="protein sequence ID" value="SVD29843.1"/>
    <property type="molecule type" value="Genomic_DNA"/>
</dbReference>
<gene>
    <name evidence="1" type="ORF">METZ01_LOCUS382697</name>
</gene>